<dbReference type="AlphaFoldDB" id="A0A0V1AQ84"/>
<protein>
    <submittedName>
        <fullName evidence="1">Uncharacterized protein</fullName>
    </submittedName>
</protein>
<gene>
    <name evidence="1" type="ORF">T01_6044</name>
</gene>
<sequence length="104" mass="11878">MLDRISKNITRSVGFYNICRFCGGRHTPNDPACHNGDIQTSYFCPYKRELSAFASLFSERCLVPWLLQLGWSYLVPLQFPFGSTVHLLVVDLAILLDHIPFNIT</sequence>
<evidence type="ECO:0000313" key="1">
    <source>
        <dbReference type="EMBL" id="KRY26846.1"/>
    </source>
</evidence>
<reference evidence="1 2" key="1">
    <citation type="submission" date="2015-01" db="EMBL/GenBank/DDBJ databases">
        <title>Evolution of Trichinella species and genotypes.</title>
        <authorList>
            <person name="Korhonen P.K."/>
            <person name="Edoardo P."/>
            <person name="Giuseppe L.R."/>
            <person name="Gasser R.B."/>
        </authorList>
    </citation>
    <scope>NUCLEOTIDE SEQUENCE [LARGE SCALE GENOMIC DNA]</scope>
    <source>
        <strain evidence="1">ISS3</strain>
    </source>
</reference>
<name>A0A0V1AQ84_TRISP</name>
<accession>A0A0V1AQ84</accession>
<evidence type="ECO:0000313" key="2">
    <source>
        <dbReference type="Proteomes" id="UP000054776"/>
    </source>
</evidence>
<comment type="caution">
    <text evidence="1">The sequence shown here is derived from an EMBL/GenBank/DDBJ whole genome shotgun (WGS) entry which is preliminary data.</text>
</comment>
<dbReference type="EMBL" id="JYDH01000321">
    <property type="protein sequence ID" value="KRY26846.1"/>
    <property type="molecule type" value="Genomic_DNA"/>
</dbReference>
<dbReference type="Proteomes" id="UP000054776">
    <property type="component" value="Unassembled WGS sequence"/>
</dbReference>
<dbReference type="InParanoid" id="A0A0V1AQ84"/>
<organism evidence="1 2">
    <name type="scientific">Trichinella spiralis</name>
    <name type="common">Trichina worm</name>
    <dbReference type="NCBI Taxonomy" id="6334"/>
    <lineage>
        <taxon>Eukaryota</taxon>
        <taxon>Metazoa</taxon>
        <taxon>Ecdysozoa</taxon>
        <taxon>Nematoda</taxon>
        <taxon>Enoplea</taxon>
        <taxon>Dorylaimia</taxon>
        <taxon>Trichinellida</taxon>
        <taxon>Trichinellidae</taxon>
        <taxon>Trichinella</taxon>
    </lineage>
</organism>
<keyword evidence="2" id="KW-1185">Reference proteome</keyword>
<proteinExistence type="predicted"/>